<dbReference type="OrthoDB" id="5786482at2759"/>
<feature type="transmembrane region" description="Helical" evidence="5">
    <location>
        <begin position="108"/>
        <end position="127"/>
    </location>
</feature>
<evidence type="ECO:0000256" key="2">
    <source>
        <dbReference type="ARBA" id="ARBA00022692"/>
    </source>
</evidence>
<keyword evidence="2 5" id="KW-0812">Transmembrane</keyword>
<dbReference type="InterPro" id="IPR019408">
    <property type="entry name" value="7TM_GPCR_serpentine_rcpt_Srab"/>
</dbReference>
<evidence type="ECO:0000313" key="7">
    <source>
        <dbReference type="Proteomes" id="UP000001940"/>
    </source>
</evidence>
<evidence type="ECO:0000256" key="4">
    <source>
        <dbReference type="ARBA" id="ARBA00023136"/>
    </source>
</evidence>
<keyword evidence="7" id="KW-1185">Reference proteome</keyword>
<dbReference type="HOGENOM" id="CLU_070163_1_0_1"/>
<feature type="transmembrane region" description="Helical" evidence="5">
    <location>
        <begin position="20"/>
        <end position="43"/>
    </location>
</feature>
<dbReference type="GeneID" id="3565566"/>
<evidence type="ECO:0000256" key="1">
    <source>
        <dbReference type="ARBA" id="ARBA00004141"/>
    </source>
</evidence>
<feature type="transmembrane region" description="Helical" evidence="5">
    <location>
        <begin position="240"/>
        <end position="259"/>
    </location>
</feature>
<dbReference type="PaxDb" id="6239-T11A5.7a"/>
<feature type="transmembrane region" description="Helical" evidence="5">
    <location>
        <begin position="279"/>
        <end position="295"/>
    </location>
</feature>
<dbReference type="eggNOG" id="ENOG502TG2R">
    <property type="taxonomic scope" value="Eukaryota"/>
</dbReference>
<feature type="transmembrane region" description="Helical" evidence="5">
    <location>
        <begin position="139"/>
        <end position="161"/>
    </location>
</feature>
<organism evidence="6 7">
    <name type="scientific">Caenorhabditis elegans</name>
    <dbReference type="NCBI Taxonomy" id="6239"/>
    <lineage>
        <taxon>Eukaryota</taxon>
        <taxon>Metazoa</taxon>
        <taxon>Ecdysozoa</taxon>
        <taxon>Nematoda</taxon>
        <taxon>Chromadorea</taxon>
        <taxon>Rhabditida</taxon>
        <taxon>Rhabditina</taxon>
        <taxon>Rhabditomorpha</taxon>
        <taxon>Rhabditoidea</taxon>
        <taxon>Rhabditidae</taxon>
        <taxon>Peloderinae</taxon>
        <taxon>Caenorhabditis</taxon>
    </lineage>
</organism>
<dbReference type="CTD" id="3565566"/>
<dbReference type="PhylomeDB" id="Q5WRN5"/>
<dbReference type="GO" id="GO:0016020">
    <property type="term" value="C:membrane"/>
    <property type="evidence" value="ECO:0007669"/>
    <property type="project" value="UniProtKB-SubCell"/>
</dbReference>
<dbReference type="PANTHER" id="PTHR46561">
    <property type="entry name" value="SERPENTINE RECEPTOR, CLASS AB (CLASS A-LIKE)-RELATED"/>
    <property type="match status" value="1"/>
</dbReference>
<dbReference type="KEGG" id="cel:CELE_T11A5.7"/>
<dbReference type="EMBL" id="BX284605">
    <property type="protein sequence ID" value="CAH60771.2"/>
    <property type="molecule type" value="Genomic_DNA"/>
</dbReference>
<evidence type="ECO:0000256" key="5">
    <source>
        <dbReference type="SAM" id="Phobius"/>
    </source>
</evidence>
<dbReference type="InParanoid" id="Q5WRN5"/>
<name>Q5WRN5_CAEEL</name>
<protein>
    <submittedName>
        <fullName evidence="6">G_PROTEIN_RECEP_F1_2 domain-containing protein</fullName>
    </submittedName>
</protein>
<dbReference type="PANTHER" id="PTHR46561:SF3">
    <property type="entry name" value="G_PROTEIN_RECEP_F1_2 DOMAIN-CONTAINING PROTEIN"/>
    <property type="match status" value="1"/>
</dbReference>
<dbReference type="SMR" id="Q5WRN5"/>
<gene>
    <name evidence="6 8" type="primary">srab-26</name>
    <name evidence="6" type="ORF">CELE_T11A5.7</name>
    <name evidence="8" type="ORF">T11A5.7</name>
</gene>
<proteinExistence type="predicted"/>
<evidence type="ECO:0000313" key="8">
    <source>
        <dbReference type="WormBase" id="T11A5.7a"/>
    </source>
</evidence>
<accession>Q5WRN5</accession>
<dbReference type="Pfam" id="PF10292">
    <property type="entry name" value="7TM_GPCR_Srab"/>
    <property type="match status" value="1"/>
</dbReference>
<evidence type="ECO:0000256" key="3">
    <source>
        <dbReference type="ARBA" id="ARBA00022989"/>
    </source>
</evidence>
<dbReference type="Proteomes" id="UP000001940">
    <property type="component" value="Chromosome V"/>
</dbReference>
<keyword evidence="4 5" id="KW-0472">Membrane</keyword>
<dbReference type="AGR" id="WB:WBGene00043059"/>
<keyword evidence="3 5" id="KW-1133">Transmembrane helix</keyword>
<dbReference type="STRING" id="6239.T11A5.7a.1"/>
<dbReference type="OMA" id="QCLKIYA"/>
<dbReference type="FunCoup" id="Q5WRN5">
    <property type="interactions" value="13"/>
</dbReference>
<feature type="transmembrane region" description="Helical" evidence="5">
    <location>
        <begin position="187"/>
        <end position="209"/>
    </location>
</feature>
<dbReference type="RefSeq" id="NP_001024134.1">
    <property type="nucleotide sequence ID" value="NM_001028963.3"/>
</dbReference>
<dbReference type="UCSC" id="T11A5.7">
    <property type="organism name" value="c. elegans"/>
</dbReference>
<reference evidence="6 7" key="1">
    <citation type="journal article" date="1998" name="Science">
        <title>Genome sequence of the nematode C. elegans: a platform for investigating biology.</title>
        <authorList>
            <consortium name="The C. elegans sequencing consortium"/>
            <person name="Sulson J.E."/>
            <person name="Waterston R."/>
        </authorList>
    </citation>
    <scope>NUCLEOTIDE SEQUENCE [LARGE SCALE GENOMIC DNA]</scope>
    <source>
        <strain evidence="6 7">Bristol N2</strain>
    </source>
</reference>
<sequence>MNSNCTTMLTLSSSTALKTSMAFNLTIALIGFPLFGWSSLKLWTGAYTQNFHKNLRIIAQMHLTGFLLHCSGRIMLHSLDLYNYTFLNPCAMIPNIYRCFTLRLMYNFGMWVTMCTAVPLVLERTLATHLKGRYENKRIWYGILFASLHVFLAAAPLMIAYSNTKFDGVFMPYCNIYMPGHPEIANANSIIAITVQILARISFGCLFHVNKNLRSSMQRSSLSTRFQLEQNKNSMQCLKIYANTSTIFLLIQIPSFGWILNEKFRPEYYLALQELNCAFPSYGIITVFLVSRKIFSVHNQIHSSLESQMKLQGEITYFEHFNQQISTSKSS</sequence>
<comment type="subcellular location">
    <subcellularLocation>
        <location evidence="1">Membrane</location>
        <topology evidence="1">Multi-pass membrane protein</topology>
    </subcellularLocation>
</comment>
<dbReference type="InterPro" id="IPR053286">
    <property type="entry name" value="Nematode_rcpt-like_srab"/>
</dbReference>
<dbReference type="AlphaFoldDB" id="Q5WRN5"/>
<dbReference type="WormBase" id="T11A5.7a">
    <property type="protein sequence ID" value="CE38221"/>
    <property type="gene ID" value="WBGene00043059"/>
    <property type="gene designation" value="srab-26"/>
</dbReference>
<evidence type="ECO:0000313" key="6">
    <source>
        <dbReference type="EMBL" id="CAH60771.2"/>
    </source>
</evidence>